<dbReference type="EMBL" id="UOFP01000065">
    <property type="protein sequence ID" value="VAW84722.1"/>
    <property type="molecule type" value="Genomic_DNA"/>
</dbReference>
<organism evidence="7">
    <name type="scientific">hydrothermal vent metagenome</name>
    <dbReference type="NCBI Taxonomy" id="652676"/>
    <lineage>
        <taxon>unclassified sequences</taxon>
        <taxon>metagenomes</taxon>
        <taxon>ecological metagenomes</taxon>
    </lineage>
</organism>
<dbReference type="GO" id="GO:0043565">
    <property type="term" value="F:sequence-specific DNA binding"/>
    <property type="evidence" value="ECO:0007669"/>
    <property type="project" value="InterPro"/>
</dbReference>
<dbReference type="SMART" id="SM00382">
    <property type="entry name" value="AAA"/>
    <property type="match status" value="1"/>
</dbReference>
<dbReference type="FunFam" id="3.40.50.300:FF:000006">
    <property type="entry name" value="DNA-binding transcriptional regulator NtrC"/>
    <property type="match status" value="1"/>
</dbReference>
<dbReference type="PANTHER" id="PTHR32071:SF113">
    <property type="entry name" value="ALGINATE BIOSYNTHESIS TRANSCRIPTIONAL REGULATORY PROTEIN ALGB"/>
    <property type="match status" value="1"/>
</dbReference>
<feature type="domain" description="Sigma-54 factor interaction" evidence="5">
    <location>
        <begin position="143"/>
        <end position="372"/>
    </location>
</feature>
<evidence type="ECO:0000313" key="7">
    <source>
        <dbReference type="EMBL" id="VAW84722.1"/>
    </source>
</evidence>
<dbReference type="NCBIfam" id="TIGR02915">
    <property type="entry name" value="PEP_resp_reg"/>
    <property type="match status" value="1"/>
</dbReference>
<dbReference type="InterPro" id="IPR058031">
    <property type="entry name" value="AAA_lid_NorR"/>
</dbReference>
<dbReference type="Pfam" id="PF00158">
    <property type="entry name" value="Sigma54_activat"/>
    <property type="match status" value="1"/>
</dbReference>
<keyword evidence="1" id="KW-0547">Nucleotide-binding</keyword>
<dbReference type="Pfam" id="PF02954">
    <property type="entry name" value="HTH_8"/>
    <property type="match status" value="1"/>
</dbReference>
<dbReference type="SMART" id="SM00448">
    <property type="entry name" value="REC"/>
    <property type="match status" value="1"/>
</dbReference>
<reference evidence="7" key="1">
    <citation type="submission" date="2018-06" db="EMBL/GenBank/DDBJ databases">
        <authorList>
            <person name="Zhirakovskaya E."/>
        </authorList>
    </citation>
    <scope>NUCLEOTIDE SEQUENCE</scope>
</reference>
<dbReference type="PANTHER" id="PTHR32071">
    <property type="entry name" value="TRANSCRIPTIONAL REGULATORY PROTEIN"/>
    <property type="match status" value="1"/>
</dbReference>
<dbReference type="InterPro" id="IPR025943">
    <property type="entry name" value="Sigma_54_int_dom_ATP-bd_2"/>
</dbReference>
<dbReference type="InterPro" id="IPR001789">
    <property type="entry name" value="Sig_transdc_resp-reg_receiver"/>
</dbReference>
<feature type="domain" description="Response regulatory" evidence="6">
    <location>
        <begin position="3"/>
        <end position="120"/>
    </location>
</feature>
<evidence type="ECO:0000259" key="6">
    <source>
        <dbReference type="PROSITE" id="PS50110"/>
    </source>
</evidence>
<keyword evidence="4" id="KW-0804">Transcription</keyword>
<dbReference type="InterPro" id="IPR014264">
    <property type="entry name" value="PEP-CTERM_resp_reg"/>
</dbReference>
<dbReference type="SUPFAM" id="SSF52172">
    <property type="entry name" value="CheY-like"/>
    <property type="match status" value="1"/>
</dbReference>
<evidence type="ECO:0000256" key="2">
    <source>
        <dbReference type="ARBA" id="ARBA00022840"/>
    </source>
</evidence>
<dbReference type="PROSITE" id="PS00676">
    <property type="entry name" value="SIGMA54_INTERACT_2"/>
    <property type="match status" value="1"/>
</dbReference>
<dbReference type="InterPro" id="IPR009057">
    <property type="entry name" value="Homeodomain-like_sf"/>
</dbReference>
<dbReference type="InterPro" id="IPR002197">
    <property type="entry name" value="HTH_Fis"/>
</dbReference>
<dbReference type="SUPFAM" id="SSF46689">
    <property type="entry name" value="Homeodomain-like"/>
    <property type="match status" value="1"/>
</dbReference>
<dbReference type="GO" id="GO:0005524">
    <property type="term" value="F:ATP binding"/>
    <property type="evidence" value="ECO:0007669"/>
    <property type="project" value="UniProtKB-KW"/>
</dbReference>
<dbReference type="PROSITE" id="PS50045">
    <property type="entry name" value="SIGMA54_INTERACT_4"/>
    <property type="match status" value="1"/>
</dbReference>
<proteinExistence type="predicted"/>
<evidence type="ECO:0000256" key="4">
    <source>
        <dbReference type="ARBA" id="ARBA00023163"/>
    </source>
</evidence>
<protein>
    <submittedName>
        <fullName evidence="7">Response regulatory protein</fullName>
    </submittedName>
</protein>
<dbReference type="InterPro" id="IPR002078">
    <property type="entry name" value="Sigma_54_int"/>
</dbReference>
<dbReference type="AlphaFoldDB" id="A0A3B0ZB24"/>
<dbReference type="GO" id="GO:0006355">
    <property type="term" value="P:regulation of DNA-templated transcription"/>
    <property type="evidence" value="ECO:0007669"/>
    <property type="project" value="InterPro"/>
</dbReference>
<dbReference type="PROSITE" id="PS50110">
    <property type="entry name" value="RESPONSE_REGULATORY"/>
    <property type="match status" value="1"/>
</dbReference>
<dbReference type="InterPro" id="IPR011006">
    <property type="entry name" value="CheY-like_superfamily"/>
</dbReference>
<dbReference type="CDD" id="cd00009">
    <property type="entry name" value="AAA"/>
    <property type="match status" value="1"/>
</dbReference>
<name>A0A3B0ZB24_9ZZZZ</name>
<evidence type="ECO:0000256" key="1">
    <source>
        <dbReference type="ARBA" id="ARBA00022741"/>
    </source>
</evidence>
<evidence type="ECO:0000256" key="3">
    <source>
        <dbReference type="ARBA" id="ARBA00023015"/>
    </source>
</evidence>
<dbReference type="InterPro" id="IPR027417">
    <property type="entry name" value="P-loop_NTPase"/>
</dbReference>
<dbReference type="Pfam" id="PF25601">
    <property type="entry name" value="AAA_lid_14"/>
    <property type="match status" value="1"/>
</dbReference>
<dbReference type="Pfam" id="PF00072">
    <property type="entry name" value="Response_reg"/>
    <property type="match status" value="1"/>
</dbReference>
<keyword evidence="2" id="KW-0067">ATP-binding</keyword>
<dbReference type="Gene3D" id="3.40.50.300">
    <property type="entry name" value="P-loop containing nucleotide triphosphate hydrolases"/>
    <property type="match status" value="1"/>
</dbReference>
<dbReference type="InterPro" id="IPR003593">
    <property type="entry name" value="AAA+_ATPase"/>
</dbReference>
<dbReference type="SUPFAM" id="SSF52540">
    <property type="entry name" value="P-loop containing nucleoside triphosphate hydrolases"/>
    <property type="match status" value="1"/>
</dbReference>
<gene>
    <name evidence="7" type="ORF">MNBD_GAMMA18-1939</name>
</gene>
<keyword evidence="3" id="KW-0805">Transcription regulation</keyword>
<dbReference type="PRINTS" id="PR01590">
    <property type="entry name" value="HTHFIS"/>
</dbReference>
<dbReference type="Gene3D" id="1.10.10.60">
    <property type="entry name" value="Homeodomain-like"/>
    <property type="match status" value="1"/>
</dbReference>
<accession>A0A3B0ZB24</accession>
<dbReference type="Gene3D" id="1.10.8.60">
    <property type="match status" value="1"/>
</dbReference>
<dbReference type="Gene3D" id="3.40.50.2300">
    <property type="match status" value="1"/>
</dbReference>
<sequence length="444" mass="49103">MQKLIVVEDDLGIQSQLKWSFDNYEIIFAVNRVEAIAAVRRYEPAVVLLDLGLPPDPENASEGLAVLDGIMKLAPETKVIVVTGNDDRSNAVRAIASGAYDFYQKPIDMDVLSLIVARASHVYDLEKENHQLLMSKPSPLDGVIASSPQMLKVCKVIEKIAPANVTTLILGESGTGKEVLARALHNLSDRVDQSFVAINCAAIPENLLESELFGYEKGAFTGAVKQTIGKFEQANGGTLFLDEIGDLPLSLQAKLLRFLQERVIERVGGRKEIAIDVRVVCATHQNIDQLIQNGSFREDLYYRISEITVNIPPLRERAGDAILMAKVFLKKFSSEFGKKMKGFTSDATNAVRAHSWRGNVRELENCIKRAVIMSDDNLLTLDDLELPRAPGDDEVHNLRQVREKAEREAVSQALALCEKNVSKASELLGVSRPTMYDLVEKYGL</sequence>
<dbReference type="GO" id="GO:0000160">
    <property type="term" value="P:phosphorelay signal transduction system"/>
    <property type="evidence" value="ECO:0007669"/>
    <property type="project" value="InterPro"/>
</dbReference>
<evidence type="ECO:0000259" key="5">
    <source>
        <dbReference type="PROSITE" id="PS50045"/>
    </source>
</evidence>